<gene>
    <name evidence="3" type="ORF">CEUR00632_LOCUS5223</name>
</gene>
<dbReference type="SMART" id="SM00332">
    <property type="entry name" value="PP2Cc"/>
    <property type="match status" value="1"/>
</dbReference>
<feature type="region of interest" description="Disordered" evidence="1">
    <location>
        <begin position="514"/>
        <end position="542"/>
    </location>
</feature>
<dbReference type="AlphaFoldDB" id="A0A7R9YTZ0"/>
<proteinExistence type="predicted"/>
<dbReference type="Pfam" id="PF00481">
    <property type="entry name" value="PP2C"/>
    <property type="match status" value="1"/>
</dbReference>
<sequence>MSLAARRAASLSASCSRPRRPQRPMAASPGLLAASRSPVGASFALTTPCEAPAAAPIRLVEKFVGGDGARDGMLTQQPRGHAQLEVPISQGFIGYDADGPPSRVVVHSGSATVRGLLKQDNQDRVLVLTSQDGHATSASSDDNSCATAVFCPPVDGAVTLSAVFDGHGGSHASSTAAQRLNQLLGLDQRLWEALDACSSNMMENGTWDEALAECLQRRWHSAFLRLDEEIIRASRTSGNVDGTTVLAGIHSGECLFVANAGDSRAVLSRSGAAVRLTRDHTPDVMSERARIEACGGMIRHMKGCWRVLLPNEALTQAKICSTSRGLGDADFKLRRLLTCEPEVTSLMLIPELDDLSIFATDGVWAAVDDDDAVGAVRGVLRGAAPGTAANDIAQRAAIELVRLALSRGSADDISVVVHLYEWRGDNGSSGGGSSHISSGKEGFVPAATAASGAPDAADAAGAAGAAEAAQGEQCGCRTAPLRRPTSAGCAAMSIAGVHAAPPFALQPLVRRMNARAAAPSKRQTSASRETGGGWEARSPAAV</sequence>
<dbReference type="SUPFAM" id="SSF81606">
    <property type="entry name" value="PP2C-like"/>
    <property type="match status" value="1"/>
</dbReference>
<name>A0A7R9YTZ0_9CHLO</name>
<feature type="region of interest" description="Disordered" evidence="1">
    <location>
        <begin position="1"/>
        <end position="30"/>
    </location>
</feature>
<dbReference type="InterPro" id="IPR036457">
    <property type="entry name" value="PPM-type-like_dom_sf"/>
</dbReference>
<dbReference type="Gene3D" id="3.60.40.10">
    <property type="entry name" value="PPM-type phosphatase domain"/>
    <property type="match status" value="1"/>
</dbReference>
<evidence type="ECO:0000313" key="3">
    <source>
        <dbReference type="EMBL" id="CAD8285185.1"/>
    </source>
</evidence>
<reference evidence="3" key="1">
    <citation type="submission" date="2021-01" db="EMBL/GenBank/DDBJ databases">
        <authorList>
            <person name="Corre E."/>
            <person name="Pelletier E."/>
            <person name="Niang G."/>
            <person name="Scheremetjew M."/>
            <person name="Finn R."/>
            <person name="Kale V."/>
            <person name="Holt S."/>
            <person name="Cochrane G."/>
            <person name="Meng A."/>
            <person name="Brown T."/>
            <person name="Cohen L."/>
        </authorList>
    </citation>
    <scope>NUCLEOTIDE SEQUENCE</scope>
    <source>
        <strain evidence="3">CCMP219</strain>
    </source>
</reference>
<feature type="compositionally biased region" description="Low complexity" evidence="1">
    <location>
        <begin position="1"/>
        <end position="16"/>
    </location>
</feature>
<dbReference type="CDD" id="cd00143">
    <property type="entry name" value="PP2Cc"/>
    <property type="match status" value="1"/>
</dbReference>
<feature type="domain" description="PPM-type phosphatase" evidence="2">
    <location>
        <begin position="107"/>
        <end position="420"/>
    </location>
</feature>
<dbReference type="PANTHER" id="PTHR47992">
    <property type="entry name" value="PROTEIN PHOSPHATASE"/>
    <property type="match status" value="1"/>
</dbReference>
<evidence type="ECO:0000259" key="2">
    <source>
        <dbReference type="PROSITE" id="PS51746"/>
    </source>
</evidence>
<organism evidence="3">
    <name type="scientific">Chlamydomonas euryale</name>
    <dbReference type="NCBI Taxonomy" id="1486919"/>
    <lineage>
        <taxon>Eukaryota</taxon>
        <taxon>Viridiplantae</taxon>
        <taxon>Chlorophyta</taxon>
        <taxon>core chlorophytes</taxon>
        <taxon>Chlorophyceae</taxon>
        <taxon>CS clade</taxon>
        <taxon>Chlamydomonadales</taxon>
        <taxon>Chlamydomonadaceae</taxon>
        <taxon>Chlamydomonas</taxon>
    </lineage>
</organism>
<accession>A0A7R9YTZ0</accession>
<evidence type="ECO:0000256" key="1">
    <source>
        <dbReference type="SAM" id="MobiDB-lite"/>
    </source>
</evidence>
<dbReference type="EMBL" id="HBEC01011405">
    <property type="protein sequence ID" value="CAD8285185.1"/>
    <property type="molecule type" value="Transcribed_RNA"/>
</dbReference>
<dbReference type="InterPro" id="IPR015655">
    <property type="entry name" value="PP2C"/>
</dbReference>
<protein>
    <recommendedName>
        <fullName evidence="2">PPM-type phosphatase domain-containing protein</fullName>
    </recommendedName>
</protein>
<dbReference type="GO" id="GO:0004722">
    <property type="term" value="F:protein serine/threonine phosphatase activity"/>
    <property type="evidence" value="ECO:0007669"/>
    <property type="project" value="InterPro"/>
</dbReference>
<dbReference type="InterPro" id="IPR001932">
    <property type="entry name" value="PPM-type_phosphatase-like_dom"/>
</dbReference>
<dbReference type="PROSITE" id="PS51746">
    <property type="entry name" value="PPM_2"/>
    <property type="match status" value="1"/>
</dbReference>